<dbReference type="GO" id="GO:0031177">
    <property type="term" value="F:phosphopantetheine binding"/>
    <property type="evidence" value="ECO:0007669"/>
    <property type="project" value="TreeGrafter"/>
</dbReference>
<dbReference type="GO" id="GO:0005737">
    <property type="term" value="C:cytoplasm"/>
    <property type="evidence" value="ECO:0007669"/>
    <property type="project" value="TreeGrafter"/>
</dbReference>
<dbReference type="Pfam" id="PF00550">
    <property type="entry name" value="PP-binding"/>
    <property type="match status" value="1"/>
</dbReference>
<protein>
    <recommendedName>
        <fullName evidence="4">Carrier domain-containing protein</fullName>
    </recommendedName>
</protein>
<dbReference type="SUPFAM" id="SSF52777">
    <property type="entry name" value="CoA-dependent acyltransferases"/>
    <property type="match status" value="1"/>
</dbReference>
<dbReference type="InterPro" id="IPR036736">
    <property type="entry name" value="ACP-like_sf"/>
</dbReference>
<dbReference type="InterPro" id="IPR009081">
    <property type="entry name" value="PP-bd_ACP"/>
</dbReference>
<comment type="caution">
    <text evidence="5">The sequence shown here is derived from an EMBL/GenBank/DDBJ whole genome shotgun (WGS) entry which is preliminary data.</text>
</comment>
<dbReference type="PANTHER" id="PTHR45527:SF1">
    <property type="entry name" value="FATTY ACID SYNTHASE"/>
    <property type="match status" value="1"/>
</dbReference>
<evidence type="ECO:0000256" key="3">
    <source>
        <dbReference type="SAM" id="MobiDB-lite"/>
    </source>
</evidence>
<evidence type="ECO:0000313" key="5">
    <source>
        <dbReference type="EMBL" id="KAF5381165.1"/>
    </source>
</evidence>
<sequence>MQNIDYNGPKESPGRQSSLVSHWSSPAQIPWTANHKLSSLRNLFSLRPVQEATTQPPVSSMKHDSFFQVIGVVIFGRSALVEDIEAMLAPCITTIPLRVSVGEPRVFPGIAYRTHAEMSSAMEYQQTPLRLTQGWVGSSEPLFEAPFTFNRTSSSHSSSSLCTSVESKAILDVNVKAIMSRVAELFSHLDTPFGALPDLAGTDADIDAPEDDATSWSEVEIDIRDKVAEACRVDKETSTEGIHLGIDSITRIRLAQQLRNAGIPAFAIMRHNCVEKLAEFVASNQSGTARVGRNTRHFTQGIQQLRTPRLIDDDGISLFPRLLSRPECHRKRSLRVGVYIWCIIISSSIRAFRLKDCETPGKLPFIRRMSCDVPFTSVQMVIIPGLSPFTA</sequence>
<dbReference type="AlphaFoldDB" id="A0A8H5HDS5"/>
<evidence type="ECO:0000256" key="1">
    <source>
        <dbReference type="ARBA" id="ARBA00022598"/>
    </source>
</evidence>
<dbReference type="OrthoDB" id="416786at2759"/>
<gene>
    <name evidence="5" type="ORF">D9757_009428</name>
</gene>
<dbReference type="PANTHER" id="PTHR45527">
    <property type="entry name" value="NONRIBOSOMAL PEPTIDE SYNTHETASE"/>
    <property type="match status" value="1"/>
</dbReference>
<dbReference type="GO" id="GO:0044550">
    <property type="term" value="P:secondary metabolite biosynthetic process"/>
    <property type="evidence" value="ECO:0007669"/>
    <property type="project" value="TreeGrafter"/>
</dbReference>
<dbReference type="EMBL" id="JAACJN010000061">
    <property type="protein sequence ID" value="KAF5381165.1"/>
    <property type="molecule type" value="Genomic_DNA"/>
</dbReference>
<dbReference type="GO" id="GO:0016874">
    <property type="term" value="F:ligase activity"/>
    <property type="evidence" value="ECO:0007669"/>
    <property type="project" value="UniProtKB-KW"/>
</dbReference>
<evidence type="ECO:0000256" key="2">
    <source>
        <dbReference type="ARBA" id="ARBA00023268"/>
    </source>
</evidence>
<evidence type="ECO:0000313" key="6">
    <source>
        <dbReference type="Proteomes" id="UP000518752"/>
    </source>
</evidence>
<keyword evidence="1" id="KW-0436">Ligase</keyword>
<feature type="domain" description="Carrier" evidence="4">
    <location>
        <begin position="223"/>
        <end position="281"/>
    </location>
</feature>
<keyword evidence="6" id="KW-1185">Reference proteome</keyword>
<keyword evidence="2" id="KW-0511">Multifunctional enzyme</keyword>
<organism evidence="5 6">
    <name type="scientific">Collybiopsis confluens</name>
    <dbReference type="NCBI Taxonomy" id="2823264"/>
    <lineage>
        <taxon>Eukaryota</taxon>
        <taxon>Fungi</taxon>
        <taxon>Dikarya</taxon>
        <taxon>Basidiomycota</taxon>
        <taxon>Agaricomycotina</taxon>
        <taxon>Agaricomycetes</taxon>
        <taxon>Agaricomycetidae</taxon>
        <taxon>Agaricales</taxon>
        <taxon>Marasmiineae</taxon>
        <taxon>Omphalotaceae</taxon>
        <taxon>Collybiopsis</taxon>
    </lineage>
</organism>
<dbReference type="Gene3D" id="3.30.559.30">
    <property type="entry name" value="Nonribosomal peptide synthetase, condensation domain"/>
    <property type="match status" value="1"/>
</dbReference>
<feature type="region of interest" description="Disordered" evidence="3">
    <location>
        <begin position="1"/>
        <end position="20"/>
    </location>
</feature>
<dbReference type="GO" id="GO:0043041">
    <property type="term" value="P:amino acid activation for nonribosomal peptide biosynthetic process"/>
    <property type="evidence" value="ECO:0007669"/>
    <property type="project" value="TreeGrafter"/>
</dbReference>
<dbReference type="SUPFAM" id="SSF47336">
    <property type="entry name" value="ACP-like"/>
    <property type="match status" value="1"/>
</dbReference>
<dbReference type="Proteomes" id="UP000518752">
    <property type="component" value="Unassembled WGS sequence"/>
</dbReference>
<proteinExistence type="predicted"/>
<evidence type="ECO:0000259" key="4">
    <source>
        <dbReference type="Pfam" id="PF00550"/>
    </source>
</evidence>
<reference evidence="5 6" key="1">
    <citation type="journal article" date="2020" name="ISME J.">
        <title>Uncovering the hidden diversity of litter-decomposition mechanisms in mushroom-forming fungi.</title>
        <authorList>
            <person name="Floudas D."/>
            <person name="Bentzer J."/>
            <person name="Ahren D."/>
            <person name="Johansson T."/>
            <person name="Persson P."/>
            <person name="Tunlid A."/>
        </authorList>
    </citation>
    <scope>NUCLEOTIDE SEQUENCE [LARGE SCALE GENOMIC DNA]</scope>
    <source>
        <strain evidence="5 6">CBS 406.79</strain>
    </source>
</reference>
<accession>A0A8H5HDS5</accession>
<name>A0A8H5HDS5_9AGAR</name>